<dbReference type="PANTHER" id="PTHR30619:SF1">
    <property type="entry name" value="RECOMBINATION PROTEIN 2"/>
    <property type="match status" value="1"/>
</dbReference>
<proteinExistence type="predicted"/>
<dbReference type="PANTHER" id="PTHR30619">
    <property type="entry name" value="DNA INTERNALIZATION/COMPETENCE PROTEIN COMEC/REC2"/>
    <property type="match status" value="1"/>
</dbReference>
<dbReference type="InterPro" id="IPR004477">
    <property type="entry name" value="ComEC_N"/>
</dbReference>
<dbReference type="GO" id="GO:0005886">
    <property type="term" value="C:plasma membrane"/>
    <property type="evidence" value="ECO:0007669"/>
    <property type="project" value="UniProtKB-SubCell"/>
</dbReference>
<sequence>MGLSFGLALCLAYIVGLLISAIAGYGSLGGVAVSWSGIAGLILLSGWGMLAPRSWRLGWQSGRWCSLGVVMLLAAIYMPLRSPVAGVQDVSQFLERANTIGTAHVVVGQAIEDPRLNRGLKGRFLVAAQALQVLDTEGAITFQIPVRGRVYVTAPLLQVTGLHAGEQVTARGQLYRPQPAMNPNGFDFQAYLTQRGSFSGLVADELTFRQATGWGRWRVRQRIVRTQVRALGSPLGQLVSAMALGRNAVDLPSNIHDVFMRVGLAHTIAASGFHVSLLFGVVLALLRSRSGKLQFVVGLSVLLGYVCLTGAQPSVIRAALMGGATLLALVTERRVLPTGALIVAATGMLLVNPNWLWNVSFQLSVMATWGLIVTVPALTRRLDWLPVMVASLIAVPIAATLWTLPLTLYHFNVLAGLSIALNVVAMPLVTLISLGGIASSALALVLPPLGGIAAHVLYYPAATLWWLAQTSGQLPGSSIAIGQISLWQVVGLYGVLLGLWGRSHWGQQRRGWLQPVLVTMFLILIVGPLGWRWATQDQVTVLAAGNELIWVEQDHGQTTLINSGDAKTAFYTVEPFLTQAGVNHLKSAIALPLGADYRRGWQTLLAHVPAEHLYSPEATDAELAADSHFHQLQAGTSTTVDRLSLQLLGIENPIVRLSDRQSWLLLPQLPLATQEHLAQMGTALQSEVLVWAGEALSPALVQAIAPKVAICYGSQLPESLERQLQRQGIQIFWTQRDGAITWQPRQGFRPYRLTPHRTPAF</sequence>
<evidence type="ECO:0000256" key="1">
    <source>
        <dbReference type="ARBA" id="ARBA00004651"/>
    </source>
</evidence>
<dbReference type="Pfam" id="PF13567">
    <property type="entry name" value="DUF4131"/>
    <property type="match status" value="1"/>
</dbReference>
<evidence type="ECO:0000256" key="3">
    <source>
        <dbReference type="ARBA" id="ARBA00022692"/>
    </source>
</evidence>
<keyword evidence="2" id="KW-1003">Cell membrane</keyword>
<reference evidence="8" key="3">
    <citation type="submission" date="2020-02" db="EMBL/GenBank/DDBJ databases">
        <authorList>
            <person name="Sarangi A.N."/>
            <person name="Ghosh S."/>
            <person name="Mukherjee M."/>
            <person name="Tripathy S."/>
        </authorList>
    </citation>
    <scope>NUCLEOTIDE SEQUENCE</scope>
    <source>
        <strain evidence="8">BDU141951</strain>
    </source>
</reference>
<dbReference type="InterPro" id="IPR052159">
    <property type="entry name" value="Competence_DNA_uptake"/>
</dbReference>
<evidence type="ECO:0000256" key="4">
    <source>
        <dbReference type="ARBA" id="ARBA00022989"/>
    </source>
</evidence>
<feature type="domain" description="ComEC/Rec2-related protein" evidence="6">
    <location>
        <begin position="250"/>
        <end position="499"/>
    </location>
</feature>
<keyword evidence="3" id="KW-0812">Transmembrane</keyword>
<gene>
    <name evidence="8" type="ORF">QQ91_020055</name>
</gene>
<accession>A0A0C1V9S5</accession>
<reference evidence="8" key="1">
    <citation type="submission" date="2014-11" db="EMBL/GenBank/DDBJ databases">
        <authorList>
            <person name="Malar M.C."/>
            <person name="Sen D."/>
            <person name="Tripathy S."/>
        </authorList>
    </citation>
    <scope>NUCLEOTIDE SEQUENCE</scope>
    <source>
        <strain evidence="8">BDU141951</strain>
    </source>
</reference>
<evidence type="ECO:0000313" key="8">
    <source>
        <dbReference type="EMBL" id="NEV69394.1"/>
    </source>
</evidence>
<evidence type="ECO:0000256" key="5">
    <source>
        <dbReference type="ARBA" id="ARBA00023136"/>
    </source>
</evidence>
<keyword evidence="5" id="KW-0472">Membrane</keyword>
<name>A0A0C1V9S5_9CYAN</name>
<feature type="domain" description="DUF4131" evidence="7">
    <location>
        <begin position="38"/>
        <end position="203"/>
    </location>
</feature>
<keyword evidence="4" id="KW-1133">Transmembrane helix</keyword>
<evidence type="ECO:0000259" key="7">
    <source>
        <dbReference type="Pfam" id="PF13567"/>
    </source>
</evidence>
<reference evidence="8" key="2">
    <citation type="journal article" date="2015" name="Genome Announc.">
        <title>Draft Genome Sequence of Filamentous Marine Cyanobacterium Lyngbya confervoides Strain BDU141951.</title>
        <authorList>
            <person name="Chandrababunaidu M.M."/>
            <person name="Sen D."/>
            <person name="Tripathy S."/>
        </authorList>
    </citation>
    <scope>NUCLEOTIDE SEQUENCE</scope>
    <source>
        <strain evidence="8">BDU141951</strain>
    </source>
</reference>
<dbReference type="Pfam" id="PF03772">
    <property type="entry name" value="Competence"/>
    <property type="match status" value="1"/>
</dbReference>
<dbReference type="EMBL" id="JTHE02000003">
    <property type="protein sequence ID" value="NEV69394.1"/>
    <property type="molecule type" value="Genomic_DNA"/>
</dbReference>
<dbReference type="InterPro" id="IPR025405">
    <property type="entry name" value="DUF4131"/>
</dbReference>
<dbReference type="NCBIfam" id="TIGR00360">
    <property type="entry name" value="ComEC_N-term"/>
    <property type="match status" value="1"/>
</dbReference>
<organism evidence="8">
    <name type="scientific">Lyngbya confervoides BDU141951</name>
    <dbReference type="NCBI Taxonomy" id="1574623"/>
    <lineage>
        <taxon>Bacteria</taxon>
        <taxon>Bacillati</taxon>
        <taxon>Cyanobacteriota</taxon>
        <taxon>Cyanophyceae</taxon>
        <taxon>Oscillatoriophycideae</taxon>
        <taxon>Oscillatoriales</taxon>
        <taxon>Microcoleaceae</taxon>
        <taxon>Lyngbya</taxon>
    </lineage>
</organism>
<evidence type="ECO:0000259" key="6">
    <source>
        <dbReference type="Pfam" id="PF03772"/>
    </source>
</evidence>
<protein>
    <submittedName>
        <fullName evidence="8">DUF4131 domain-containing protein</fullName>
    </submittedName>
</protein>
<evidence type="ECO:0000256" key="2">
    <source>
        <dbReference type="ARBA" id="ARBA00022475"/>
    </source>
</evidence>
<comment type="subcellular location">
    <subcellularLocation>
        <location evidence="1">Cell membrane</location>
        <topology evidence="1">Multi-pass membrane protein</topology>
    </subcellularLocation>
</comment>
<comment type="caution">
    <text evidence="8">The sequence shown here is derived from an EMBL/GenBank/DDBJ whole genome shotgun (WGS) entry which is preliminary data.</text>
</comment>
<dbReference type="AlphaFoldDB" id="A0A0C1V9S5"/>